<feature type="region of interest" description="Disordered" evidence="1">
    <location>
        <begin position="261"/>
        <end position="324"/>
    </location>
</feature>
<proteinExistence type="predicted"/>
<feature type="compositionally biased region" description="Basic and acidic residues" evidence="1">
    <location>
        <begin position="313"/>
        <end position="324"/>
    </location>
</feature>
<name>A0A2S2PQ26_SCHGA</name>
<organism evidence="2">
    <name type="scientific">Schizaphis graminum</name>
    <name type="common">Green bug aphid</name>
    <dbReference type="NCBI Taxonomy" id="13262"/>
    <lineage>
        <taxon>Eukaryota</taxon>
        <taxon>Metazoa</taxon>
        <taxon>Ecdysozoa</taxon>
        <taxon>Arthropoda</taxon>
        <taxon>Hexapoda</taxon>
        <taxon>Insecta</taxon>
        <taxon>Pterygota</taxon>
        <taxon>Neoptera</taxon>
        <taxon>Paraneoptera</taxon>
        <taxon>Hemiptera</taxon>
        <taxon>Sternorrhyncha</taxon>
        <taxon>Aphidomorpha</taxon>
        <taxon>Aphidoidea</taxon>
        <taxon>Aphididae</taxon>
        <taxon>Aphidini</taxon>
        <taxon>Schizaphis</taxon>
    </lineage>
</organism>
<protein>
    <submittedName>
        <fullName evidence="2">AMP deaminase 3</fullName>
    </submittedName>
</protein>
<dbReference type="EMBL" id="GGMR01018953">
    <property type="protein sequence ID" value="MBY31572.1"/>
    <property type="molecule type" value="Transcribed_RNA"/>
</dbReference>
<gene>
    <name evidence="2" type="primary">AMPD3_1</name>
    <name evidence="2" type="ORF">g.150198</name>
</gene>
<dbReference type="AlphaFoldDB" id="A0A2S2PQ26"/>
<evidence type="ECO:0000256" key="1">
    <source>
        <dbReference type="SAM" id="MobiDB-lite"/>
    </source>
</evidence>
<evidence type="ECO:0000313" key="2">
    <source>
        <dbReference type="EMBL" id="MBY31572.1"/>
    </source>
</evidence>
<feature type="region of interest" description="Disordered" evidence="1">
    <location>
        <begin position="30"/>
        <end position="114"/>
    </location>
</feature>
<reference evidence="2" key="1">
    <citation type="submission" date="2018-04" db="EMBL/GenBank/DDBJ databases">
        <title>Transcriptome of Schizaphis graminum biotype I.</title>
        <authorList>
            <person name="Scully E.D."/>
            <person name="Geib S.M."/>
            <person name="Palmer N.A."/>
            <person name="Koch K."/>
            <person name="Bradshaw J."/>
            <person name="Heng-Moss T."/>
            <person name="Sarath G."/>
        </authorList>
    </citation>
    <scope>NUCLEOTIDE SEQUENCE</scope>
</reference>
<sequence>MSMLTATKKTNIEDDSALLSTVTTNIMLNQIRTDSDYDEEDDELTTRPTPTGSPPPVSVTTANSGDSDDDEIMASSPPPQSSSAGLPGGNMTPATGAPPAADQASGGGTSSYHIPQFPIERIESKMAAISSSLAKEMDEKRAAAAALGYPQSTMNKDDRQLYGDGITISAPSSTTAGIEKQLPSSAGGLQWPQNLTEDNEGQYDFVPHFQRVSIGGEDNNGVPLEDLHWSSQQLMEALHIRERYMRVSHQSFPNITSKFFHKKHPKTQGDPSSPSSGNASSLHSADSVTDVSAGGDSNNKSEIRQPYPSARVIKHEDRQSIAGKSCDHCAI</sequence>
<feature type="compositionally biased region" description="Low complexity" evidence="1">
    <location>
        <begin position="269"/>
        <end position="287"/>
    </location>
</feature>
<accession>A0A2S2PQ26</accession>